<feature type="transmembrane region" description="Helical" evidence="7">
    <location>
        <begin position="124"/>
        <end position="149"/>
    </location>
</feature>
<evidence type="ECO:0000256" key="4">
    <source>
        <dbReference type="ARBA" id="ARBA00022989"/>
    </source>
</evidence>
<dbReference type="PANTHER" id="PTHR11819:SF195">
    <property type="entry name" value="SODIUM_GLUCOSE COTRANSPORTER 4"/>
    <property type="match status" value="1"/>
</dbReference>
<comment type="similarity">
    <text evidence="2 6">Belongs to the sodium:solute symporter (SSF) (TC 2.A.21) family.</text>
</comment>
<dbReference type="NCBIfam" id="TIGR00813">
    <property type="entry name" value="sss"/>
    <property type="match status" value="1"/>
</dbReference>
<dbReference type="Gene3D" id="1.20.1730.10">
    <property type="entry name" value="Sodium/glucose cotransporter"/>
    <property type="match status" value="1"/>
</dbReference>
<dbReference type="Proteomes" id="UP001347796">
    <property type="component" value="Unassembled WGS sequence"/>
</dbReference>
<dbReference type="InterPro" id="IPR001734">
    <property type="entry name" value="Na/solute_symporter"/>
</dbReference>
<evidence type="ECO:0000256" key="3">
    <source>
        <dbReference type="ARBA" id="ARBA00022692"/>
    </source>
</evidence>
<dbReference type="PROSITE" id="PS00457">
    <property type="entry name" value="NA_SOLUT_SYMP_2"/>
    <property type="match status" value="1"/>
</dbReference>
<feature type="transmembrane region" description="Helical" evidence="7">
    <location>
        <begin position="624"/>
        <end position="643"/>
    </location>
</feature>
<feature type="transmembrane region" description="Helical" evidence="7">
    <location>
        <begin position="85"/>
        <end position="112"/>
    </location>
</feature>
<feature type="transmembrane region" description="Helical" evidence="7">
    <location>
        <begin position="460"/>
        <end position="482"/>
    </location>
</feature>
<feature type="transmembrane region" description="Helical" evidence="7">
    <location>
        <begin position="357"/>
        <end position="377"/>
    </location>
</feature>
<organism evidence="8 9">
    <name type="scientific">Patella caerulea</name>
    <name type="common">Rayed Mediterranean limpet</name>
    <dbReference type="NCBI Taxonomy" id="87958"/>
    <lineage>
        <taxon>Eukaryota</taxon>
        <taxon>Metazoa</taxon>
        <taxon>Spiralia</taxon>
        <taxon>Lophotrochozoa</taxon>
        <taxon>Mollusca</taxon>
        <taxon>Gastropoda</taxon>
        <taxon>Patellogastropoda</taxon>
        <taxon>Patelloidea</taxon>
        <taxon>Patellidae</taxon>
        <taxon>Patella</taxon>
    </lineage>
</organism>
<feature type="transmembrane region" description="Helical" evidence="7">
    <location>
        <begin position="398"/>
        <end position="419"/>
    </location>
</feature>
<keyword evidence="5 7" id="KW-0472">Membrane</keyword>
<gene>
    <name evidence="8" type="ORF">SNE40_000302</name>
</gene>
<reference evidence="8 9" key="1">
    <citation type="submission" date="2024-01" db="EMBL/GenBank/DDBJ databases">
        <title>The genome of the rayed Mediterranean limpet Patella caerulea (Linnaeus, 1758).</title>
        <authorList>
            <person name="Anh-Thu Weber A."/>
            <person name="Halstead-Nussloch G."/>
        </authorList>
    </citation>
    <scope>NUCLEOTIDE SEQUENCE [LARGE SCALE GENOMIC DNA]</scope>
    <source>
        <strain evidence="8">AATW-2023a</strain>
        <tissue evidence="8">Whole specimen</tissue>
    </source>
</reference>
<dbReference type="PANTHER" id="PTHR11819">
    <property type="entry name" value="SOLUTE CARRIER FAMILY 5"/>
    <property type="match status" value="1"/>
</dbReference>
<name>A0AAN8KA90_PATCE</name>
<dbReference type="AlphaFoldDB" id="A0AAN8KA90"/>
<feature type="transmembrane region" description="Helical" evidence="7">
    <location>
        <begin position="189"/>
        <end position="208"/>
    </location>
</feature>
<feature type="transmembrane region" description="Helical" evidence="7">
    <location>
        <begin position="6"/>
        <end position="25"/>
    </location>
</feature>
<evidence type="ECO:0000256" key="6">
    <source>
        <dbReference type="RuleBase" id="RU362091"/>
    </source>
</evidence>
<dbReference type="GO" id="GO:0005886">
    <property type="term" value="C:plasma membrane"/>
    <property type="evidence" value="ECO:0007669"/>
    <property type="project" value="TreeGrafter"/>
</dbReference>
<comment type="subcellular location">
    <subcellularLocation>
        <location evidence="1">Membrane</location>
        <topology evidence="1">Multi-pass membrane protein</topology>
    </subcellularLocation>
</comment>
<evidence type="ECO:0000256" key="1">
    <source>
        <dbReference type="ARBA" id="ARBA00004141"/>
    </source>
</evidence>
<proteinExistence type="inferred from homology"/>
<comment type="caution">
    <text evidence="8">The sequence shown here is derived from an EMBL/GenBank/DDBJ whole genome shotgun (WGS) entry which is preliminary data.</text>
</comment>
<feature type="transmembrane region" description="Helical" evidence="7">
    <location>
        <begin position="431"/>
        <end position="453"/>
    </location>
</feature>
<feature type="transmembrane region" description="Helical" evidence="7">
    <location>
        <begin position="46"/>
        <end position="65"/>
    </location>
</feature>
<dbReference type="GO" id="GO:0005412">
    <property type="term" value="F:D-glucose:sodium symporter activity"/>
    <property type="evidence" value="ECO:0007669"/>
    <property type="project" value="TreeGrafter"/>
</dbReference>
<keyword evidence="9" id="KW-1185">Reference proteome</keyword>
<evidence type="ECO:0000313" key="8">
    <source>
        <dbReference type="EMBL" id="KAK6194724.1"/>
    </source>
</evidence>
<feature type="transmembrane region" description="Helical" evidence="7">
    <location>
        <begin position="502"/>
        <end position="524"/>
    </location>
</feature>
<feature type="transmembrane region" description="Helical" evidence="7">
    <location>
        <begin position="289"/>
        <end position="310"/>
    </location>
</feature>
<evidence type="ECO:0000313" key="9">
    <source>
        <dbReference type="Proteomes" id="UP001347796"/>
    </source>
</evidence>
<evidence type="ECO:0008006" key="10">
    <source>
        <dbReference type="Google" id="ProtNLM"/>
    </source>
</evidence>
<evidence type="ECO:0000256" key="5">
    <source>
        <dbReference type="ARBA" id="ARBA00023136"/>
    </source>
</evidence>
<dbReference type="InterPro" id="IPR018212">
    <property type="entry name" value="Na/solute_symporter_CS"/>
</dbReference>
<dbReference type="PROSITE" id="PS50283">
    <property type="entry name" value="NA_SOLUT_SYMP_3"/>
    <property type="match status" value="1"/>
</dbReference>
<keyword evidence="4 7" id="KW-1133">Transmembrane helix</keyword>
<keyword evidence="3 7" id="KW-0812">Transmembrane</keyword>
<dbReference type="InterPro" id="IPR038377">
    <property type="entry name" value="Na/Glc_symporter_sf"/>
</dbReference>
<feature type="transmembrane region" description="Helical" evidence="7">
    <location>
        <begin position="250"/>
        <end position="268"/>
    </location>
</feature>
<dbReference type="EMBL" id="JAZGQO010000001">
    <property type="protein sequence ID" value="KAK6194724.1"/>
    <property type="molecule type" value="Genomic_DNA"/>
</dbReference>
<evidence type="ECO:0000256" key="7">
    <source>
        <dbReference type="SAM" id="Phobius"/>
    </source>
</evidence>
<dbReference type="Pfam" id="PF00474">
    <property type="entry name" value="SSF"/>
    <property type="match status" value="1"/>
</dbReference>
<feature type="transmembrane region" description="Helical" evidence="7">
    <location>
        <begin position="161"/>
        <end position="182"/>
    </location>
</feature>
<evidence type="ECO:0000256" key="2">
    <source>
        <dbReference type="ARBA" id="ARBA00006434"/>
    </source>
</evidence>
<accession>A0AAN8KA90</accession>
<sequence>MAELHWADLLVIIAYFALCMLVGLWSSCKENTGSVKGYFLAGRNMIWIPVGASIFATNFGSHFFVGMAGSAAASGLGVVIYEWQAVFILMILGWIFVPVYVSSGAYTMPGYLKKRFGGKRLRTYLSVLAIFLLIVQKISVSMYAGAIFIQQSLGWDMYLSIVSVTLITAVYTIIGGLSAVIWTDTLQTVIMMFGSSYLAIASSIKVGGLEALFEKYMQAVPNITTCGNTTMGYPRDDSLHIFRDPSTGDIPWTGALFGLLPMAILAWCTDQVMVQRVLAAKTHSHAKGGVIFAAWLKITPFFLVIIPGMIGRVLFPDEIGCVDPDVCKAFCDDSNGCSNVVYPKLVVEILPAGFRGLMLACMLSALMSTLTSVFNSSSSMFTLDLWTRFRTKASERELMIVGRVFIVLLVVISILWVPILQANQGGQLWNYLQAMQAYLAPPWVVVFVMGLLWKRTTEQGAFWSLMAGLLVGGIRLIMDLAYPKPSCGVAESRPEILYKVHFLHFAIILTFVVFVVCVIVSLLTTPRSDVKLRRVTWKTRNSEPREESDDEDEFEKQEYIEDNPGLSIQEVEDNAPEEVAFKQRIYNILCCYSSFEPKPKSRAMEEEEANRYKGLGEKPWIRRFLDFNALLVMAWTVFLIAFFA</sequence>
<protein>
    <recommendedName>
        <fullName evidence="10">Sodium/glucose cotransporter 4</fullName>
    </recommendedName>
</protein>